<sequence length="132" mass="14222">MRVFPNSSMTILSVLLTTLLLSLPLPSTQDLNADRAALLSLRSSVGGRTFCWDIRHTSPHRPPSPGVSLSGTIPNGVFGNLTRLRTLSLCLNALAGSLPLDLTTSSDLRHLYLQGNRFSGKYPRACSVSQTS</sequence>
<evidence type="ECO:0000256" key="1">
    <source>
        <dbReference type="SAM" id="SignalP"/>
    </source>
</evidence>
<feature type="signal peptide" evidence="1">
    <location>
        <begin position="1"/>
        <end position="24"/>
    </location>
</feature>
<dbReference type="EMBL" id="CM010632">
    <property type="protein sequence ID" value="RID63845.1"/>
    <property type="molecule type" value="Genomic_DNA"/>
</dbReference>
<accession>A0A397ZEA2</accession>
<dbReference type="InterPro" id="IPR050994">
    <property type="entry name" value="At_inactive_RLKs"/>
</dbReference>
<dbReference type="Gene3D" id="3.80.10.10">
    <property type="entry name" value="Ribonuclease Inhibitor"/>
    <property type="match status" value="1"/>
</dbReference>
<name>A0A397ZEA2_BRACM</name>
<dbReference type="InterPro" id="IPR032675">
    <property type="entry name" value="LRR_dom_sf"/>
</dbReference>
<reference evidence="2 3" key="1">
    <citation type="submission" date="2018-06" db="EMBL/GenBank/DDBJ databases">
        <title>WGS assembly of Brassica rapa FPsc.</title>
        <authorList>
            <person name="Bowman J."/>
            <person name="Kohchi T."/>
            <person name="Yamato K."/>
            <person name="Jenkins J."/>
            <person name="Shu S."/>
            <person name="Ishizaki K."/>
            <person name="Yamaoka S."/>
            <person name="Nishihama R."/>
            <person name="Nakamura Y."/>
            <person name="Berger F."/>
            <person name="Adam C."/>
            <person name="Aki S."/>
            <person name="Althoff F."/>
            <person name="Araki T."/>
            <person name="Arteaga-Vazquez M."/>
            <person name="Balasubrmanian S."/>
            <person name="Bauer D."/>
            <person name="Boehm C."/>
            <person name="Briginshaw L."/>
            <person name="Caballero-Perez J."/>
            <person name="Catarino B."/>
            <person name="Chen F."/>
            <person name="Chiyoda S."/>
            <person name="Chovatia M."/>
            <person name="Davies K."/>
            <person name="Delmans M."/>
            <person name="Demura T."/>
            <person name="Dierschke T."/>
            <person name="Dolan L."/>
            <person name="Dorantes-Acosta A."/>
            <person name="Eklund D."/>
            <person name="Florent S."/>
            <person name="Flores-Sandoval E."/>
            <person name="Fujiyama A."/>
            <person name="Fukuzawa H."/>
            <person name="Galik B."/>
            <person name="Grimanelli D."/>
            <person name="Grimwood J."/>
            <person name="Grossniklaus U."/>
            <person name="Hamada T."/>
            <person name="Haseloff J."/>
            <person name="Hetherington A."/>
            <person name="Higo A."/>
            <person name="Hirakawa Y."/>
            <person name="Hundley H."/>
            <person name="Ikeda Y."/>
            <person name="Inoue K."/>
            <person name="Inoue S."/>
            <person name="Ishida S."/>
            <person name="Jia Q."/>
            <person name="Kakita M."/>
            <person name="Kanazawa T."/>
            <person name="Kawai Y."/>
            <person name="Kawashima T."/>
            <person name="Kennedy M."/>
            <person name="Kinose K."/>
            <person name="Kinoshita T."/>
            <person name="Kohara Y."/>
            <person name="Koide E."/>
            <person name="Komatsu K."/>
            <person name="Kopischke S."/>
            <person name="Kubo M."/>
            <person name="Kyozuka J."/>
            <person name="Lagercrantz U."/>
            <person name="Lin S."/>
            <person name="Lindquist E."/>
            <person name="Lipzen A."/>
            <person name="Lu C."/>
            <person name="Luna E."/>
            <person name="Martienssen R."/>
            <person name="Minamino N."/>
            <person name="Mizutani M."/>
            <person name="Mizutani M."/>
            <person name="Mochizuki N."/>
            <person name="Monte I."/>
            <person name="Mosher R."/>
            <person name="Nagasaki H."/>
            <person name="Nakagami H."/>
            <person name="Naramoto S."/>
            <person name="Nishitani K."/>
            <person name="Ohtani M."/>
            <person name="Okamoto T."/>
            <person name="Okumura M."/>
            <person name="Phillips J."/>
            <person name="Pollak B."/>
            <person name="Reinders A."/>
            <person name="Roevekamp M."/>
            <person name="Sano R."/>
            <person name="Sawa S."/>
            <person name="Schmid M."/>
            <person name="Shirakawa M."/>
            <person name="Solano R."/>
            <person name="Spunde A."/>
            <person name="Suetsugu N."/>
            <person name="Sugano S."/>
            <person name="Sugiyama A."/>
            <person name="Sun R."/>
            <person name="Suzuki Y."/>
            <person name="Takenaka M."/>
            <person name="Takezawa D."/>
            <person name="Tomogane H."/>
            <person name="Tsuzuki M."/>
            <person name="Ueda T."/>
            <person name="Umeda M."/>
            <person name="Ward J."/>
            <person name="Watanabe Y."/>
            <person name="Yazaki K."/>
            <person name="Yokoyama R."/>
            <person name="Yoshitake Y."/>
            <person name="Yotsui I."/>
            <person name="Zachgo S."/>
            <person name="Schmutz J."/>
        </authorList>
    </citation>
    <scope>NUCLEOTIDE SEQUENCE [LARGE SCALE GENOMIC DNA]</scope>
    <source>
        <strain evidence="3">cv. B-3</strain>
    </source>
</reference>
<keyword evidence="1" id="KW-0732">Signal</keyword>
<dbReference type="AlphaFoldDB" id="A0A397ZEA2"/>
<evidence type="ECO:0000313" key="2">
    <source>
        <dbReference type="EMBL" id="RID63845.1"/>
    </source>
</evidence>
<proteinExistence type="predicted"/>
<dbReference type="PANTHER" id="PTHR48010:SF85">
    <property type="entry name" value="PROTEIN KINASE DOMAIN-CONTAINING PROTEIN"/>
    <property type="match status" value="1"/>
</dbReference>
<feature type="chain" id="PRO_5017343399" description="Leucine-rich repeat-containing N-terminal plant-type domain-containing protein" evidence="1">
    <location>
        <begin position="25"/>
        <end position="132"/>
    </location>
</feature>
<organism evidence="2 3">
    <name type="scientific">Brassica campestris</name>
    <name type="common">Field mustard</name>
    <dbReference type="NCBI Taxonomy" id="3711"/>
    <lineage>
        <taxon>Eukaryota</taxon>
        <taxon>Viridiplantae</taxon>
        <taxon>Streptophyta</taxon>
        <taxon>Embryophyta</taxon>
        <taxon>Tracheophyta</taxon>
        <taxon>Spermatophyta</taxon>
        <taxon>Magnoliopsida</taxon>
        <taxon>eudicotyledons</taxon>
        <taxon>Gunneridae</taxon>
        <taxon>Pentapetalae</taxon>
        <taxon>rosids</taxon>
        <taxon>malvids</taxon>
        <taxon>Brassicales</taxon>
        <taxon>Brassicaceae</taxon>
        <taxon>Brassiceae</taxon>
        <taxon>Brassica</taxon>
    </lineage>
</organism>
<dbReference type="Proteomes" id="UP000264353">
    <property type="component" value="Chromosome A5"/>
</dbReference>
<evidence type="ECO:0008006" key="4">
    <source>
        <dbReference type="Google" id="ProtNLM"/>
    </source>
</evidence>
<evidence type="ECO:0000313" key="3">
    <source>
        <dbReference type="Proteomes" id="UP000264353"/>
    </source>
</evidence>
<gene>
    <name evidence="2" type="ORF">BRARA_E02813</name>
</gene>
<dbReference type="PANTHER" id="PTHR48010">
    <property type="entry name" value="OS05G0588300 PROTEIN"/>
    <property type="match status" value="1"/>
</dbReference>
<protein>
    <recommendedName>
        <fullName evidence="4">Leucine-rich repeat-containing N-terminal plant-type domain-containing protein</fullName>
    </recommendedName>
</protein>
<dbReference type="SUPFAM" id="SSF52058">
    <property type="entry name" value="L domain-like"/>
    <property type="match status" value="1"/>
</dbReference>